<feature type="transmembrane region" description="Helical" evidence="1">
    <location>
        <begin position="351"/>
        <end position="379"/>
    </location>
</feature>
<dbReference type="WBParaSite" id="ASIM_0001485601-mRNA-1">
    <property type="protein sequence ID" value="ASIM_0001485601-mRNA-1"/>
    <property type="gene ID" value="ASIM_0001485601"/>
</dbReference>
<feature type="transmembrane region" description="Helical" evidence="1">
    <location>
        <begin position="81"/>
        <end position="102"/>
    </location>
</feature>
<dbReference type="GO" id="GO:0008528">
    <property type="term" value="F:G protein-coupled peptide receptor activity"/>
    <property type="evidence" value="ECO:0007669"/>
    <property type="project" value="InterPro"/>
</dbReference>
<keyword evidence="3" id="KW-1185">Reference proteome</keyword>
<keyword evidence="1" id="KW-0812">Transmembrane</keyword>
<dbReference type="InterPro" id="IPR053071">
    <property type="entry name" value="GPCR1-related_rcpt"/>
</dbReference>
<reference evidence="4" key="1">
    <citation type="submission" date="2017-02" db="UniProtKB">
        <authorList>
            <consortium name="WormBaseParasite"/>
        </authorList>
    </citation>
    <scope>IDENTIFICATION</scope>
</reference>
<keyword evidence="1" id="KW-0472">Membrane</keyword>
<dbReference type="OrthoDB" id="5777712at2759"/>
<feature type="transmembrane region" description="Helical" evidence="1">
    <location>
        <begin position="153"/>
        <end position="180"/>
    </location>
</feature>
<gene>
    <name evidence="2" type="ORF">ASIM_LOCUS14266</name>
</gene>
<reference evidence="2 3" key="2">
    <citation type="submission" date="2018-11" db="EMBL/GenBank/DDBJ databases">
        <authorList>
            <consortium name="Pathogen Informatics"/>
        </authorList>
    </citation>
    <scope>NUCLEOTIDE SEQUENCE [LARGE SCALE GENOMIC DNA]</scope>
</reference>
<sequence length="414" mass="47535">MSTNASMFLTTIDGDADLTILNISIIPSDQCATDEQRASKCCCGDDFFYDFPTKKCKVSKNVGFMFGRINSSWSHVVVYGFIYPLLVITMMAPLCAILLGMGKREKREGDRRYDAQRCAPFILMLCAETLQGCIDAGLETQFRRFTSLQPNPLYQMIWLLSFCGWISLLAPLPFSTWYYIVGDGARSFNQSLVMCHMFRTTMEAIPNTVDTMMTLFSVVLGGGRFLTQYHRNTLKLRTIQRFSRAIWTIIFVCVSLGVLRFFEHGSDVYQFCLDTEPGPYWSSRCMVTDGALLTIVNRRFWKVALPLSEFIFQFILPGFLLLMLHIAFIREPRIDFDDTHNRFGRSPRDQSRILITAVTVAFLVTQVPTAIFTALSLAVNLFNDSSFRMLLCQFYSLIEFTNQFNRMRINFILR</sequence>
<evidence type="ECO:0000313" key="4">
    <source>
        <dbReference type="WBParaSite" id="ASIM_0001485601-mRNA-1"/>
    </source>
</evidence>
<feature type="transmembrane region" description="Helical" evidence="1">
    <location>
        <begin position="244"/>
        <end position="262"/>
    </location>
</feature>
<organism evidence="4">
    <name type="scientific">Anisakis simplex</name>
    <name type="common">Herring worm</name>
    <dbReference type="NCBI Taxonomy" id="6269"/>
    <lineage>
        <taxon>Eukaryota</taxon>
        <taxon>Metazoa</taxon>
        <taxon>Ecdysozoa</taxon>
        <taxon>Nematoda</taxon>
        <taxon>Chromadorea</taxon>
        <taxon>Rhabditida</taxon>
        <taxon>Spirurina</taxon>
        <taxon>Ascaridomorpha</taxon>
        <taxon>Ascaridoidea</taxon>
        <taxon>Anisakidae</taxon>
        <taxon>Anisakis</taxon>
        <taxon>Anisakis simplex complex</taxon>
    </lineage>
</organism>
<evidence type="ECO:0000313" key="3">
    <source>
        <dbReference type="Proteomes" id="UP000267096"/>
    </source>
</evidence>
<dbReference type="AlphaFoldDB" id="A0A0M3K1U7"/>
<evidence type="ECO:0000313" key="2">
    <source>
        <dbReference type="EMBL" id="VDK51883.1"/>
    </source>
</evidence>
<dbReference type="Gene3D" id="1.20.1070.10">
    <property type="entry name" value="Rhodopsin 7-helix transmembrane proteins"/>
    <property type="match status" value="1"/>
</dbReference>
<dbReference type="Pfam" id="PF10324">
    <property type="entry name" value="7TM_GPCR_Srw"/>
    <property type="match status" value="1"/>
</dbReference>
<keyword evidence="1" id="KW-1133">Transmembrane helix</keyword>
<accession>A0A0M3K1U7</accession>
<protein>
    <submittedName>
        <fullName evidence="4">G_PROTEIN_RECEP_F1_2 domain-containing protein</fullName>
    </submittedName>
</protein>
<dbReference type="InterPro" id="IPR019427">
    <property type="entry name" value="7TM_GPCR_serpentine_rcpt_Srw"/>
</dbReference>
<name>A0A0M3K1U7_ANISI</name>
<dbReference type="PANTHER" id="PTHR47023">
    <property type="entry name" value="SEX PEPTIDE RECEPTOR"/>
    <property type="match status" value="1"/>
</dbReference>
<proteinExistence type="predicted"/>
<dbReference type="EMBL" id="UYRR01031678">
    <property type="protein sequence ID" value="VDK51883.1"/>
    <property type="molecule type" value="Genomic_DNA"/>
</dbReference>
<dbReference type="PANTHER" id="PTHR47023:SF6">
    <property type="entry name" value="G_PROTEIN_RECEP_F1_2 DOMAIN-CONTAINING PROTEIN"/>
    <property type="match status" value="1"/>
</dbReference>
<evidence type="ECO:0000256" key="1">
    <source>
        <dbReference type="SAM" id="Phobius"/>
    </source>
</evidence>
<dbReference type="Proteomes" id="UP000267096">
    <property type="component" value="Unassembled WGS sequence"/>
</dbReference>
<feature type="transmembrane region" description="Helical" evidence="1">
    <location>
        <begin position="310"/>
        <end position="330"/>
    </location>
</feature>
<dbReference type="SUPFAM" id="SSF81321">
    <property type="entry name" value="Family A G protein-coupled receptor-like"/>
    <property type="match status" value="1"/>
</dbReference>
<feature type="transmembrane region" description="Helical" evidence="1">
    <location>
        <begin position="204"/>
        <end position="223"/>
    </location>
</feature>